<dbReference type="HOGENOM" id="CLU_2887217_0_0_1"/>
<reference evidence="2" key="1">
    <citation type="journal article" date="2011" name="Science">
        <title>The plant cell wall-decomposing machinery underlies the functional diversity of forest fungi.</title>
        <authorList>
            <person name="Eastwood D.C."/>
            <person name="Floudas D."/>
            <person name="Binder M."/>
            <person name="Majcherczyk A."/>
            <person name="Schneider P."/>
            <person name="Aerts A."/>
            <person name="Asiegbu F.O."/>
            <person name="Baker S.E."/>
            <person name="Barry K."/>
            <person name="Bendiksby M."/>
            <person name="Blumentritt M."/>
            <person name="Coutinho P.M."/>
            <person name="Cullen D."/>
            <person name="de Vries R.P."/>
            <person name="Gathman A."/>
            <person name="Goodell B."/>
            <person name="Henrissat B."/>
            <person name="Ihrmark K."/>
            <person name="Kauserud H."/>
            <person name="Kohler A."/>
            <person name="LaButti K."/>
            <person name="Lapidus A."/>
            <person name="Lavin J.L."/>
            <person name="Lee Y.-H."/>
            <person name="Lindquist E."/>
            <person name="Lilly W."/>
            <person name="Lucas S."/>
            <person name="Morin E."/>
            <person name="Murat C."/>
            <person name="Oguiza J.A."/>
            <person name="Park J."/>
            <person name="Pisabarro A.G."/>
            <person name="Riley R."/>
            <person name="Rosling A."/>
            <person name="Salamov A."/>
            <person name="Schmidt O."/>
            <person name="Schmutz J."/>
            <person name="Skrede I."/>
            <person name="Stenlid J."/>
            <person name="Wiebenga A."/>
            <person name="Xie X."/>
            <person name="Kuees U."/>
            <person name="Hibbett D.S."/>
            <person name="Hoffmeister D."/>
            <person name="Hoegberg N."/>
            <person name="Martin F."/>
            <person name="Grigoriev I.V."/>
            <person name="Watkinson S.C."/>
        </authorList>
    </citation>
    <scope>NUCLEOTIDE SEQUENCE [LARGE SCALE GENOMIC DNA]</scope>
    <source>
        <strain evidence="2">strain S7.3</strain>
    </source>
</reference>
<proteinExistence type="predicted"/>
<sequence length="63" mass="6884">MTLVLTSSRSTFGPNDPRKITYVSHGWAEESITNSLGLIIAARQERCGSVFLFYNCSDGQTVG</sequence>
<accession>F8Q259</accession>
<keyword evidence="2" id="KW-1185">Reference proteome</keyword>
<protein>
    <submittedName>
        <fullName evidence="1">Uncharacterized protein</fullName>
    </submittedName>
</protein>
<name>F8Q259_SERL3</name>
<evidence type="ECO:0000313" key="2">
    <source>
        <dbReference type="Proteomes" id="UP000008063"/>
    </source>
</evidence>
<dbReference type="Proteomes" id="UP000008063">
    <property type="component" value="Unassembled WGS sequence"/>
</dbReference>
<dbReference type="AlphaFoldDB" id="F8Q259"/>
<evidence type="ECO:0000313" key="1">
    <source>
        <dbReference type="EMBL" id="EGN97270.1"/>
    </source>
</evidence>
<dbReference type="InParanoid" id="F8Q259"/>
<organism evidence="2">
    <name type="scientific">Serpula lacrymans var. lacrymans (strain S7.3)</name>
    <name type="common">Dry rot fungus</name>
    <dbReference type="NCBI Taxonomy" id="936435"/>
    <lineage>
        <taxon>Eukaryota</taxon>
        <taxon>Fungi</taxon>
        <taxon>Dikarya</taxon>
        <taxon>Basidiomycota</taxon>
        <taxon>Agaricomycotina</taxon>
        <taxon>Agaricomycetes</taxon>
        <taxon>Agaricomycetidae</taxon>
        <taxon>Boletales</taxon>
        <taxon>Coniophorineae</taxon>
        <taxon>Serpulaceae</taxon>
        <taxon>Serpula</taxon>
    </lineage>
</organism>
<dbReference type="EMBL" id="GL945482">
    <property type="protein sequence ID" value="EGN97270.1"/>
    <property type="molecule type" value="Genomic_DNA"/>
</dbReference>
<gene>
    <name evidence="1" type="ORF">SERLA73DRAFT_183933</name>
</gene>